<reference evidence="7 8" key="1">
    <citation type="submission" date="2019-08" db="EMBL/GenBank/DDBJ databases">
        <title>Genome of Aequorivita antarctica SW49 (type strain).</title>
        <authorList>
            <person name="Bowman J.P."/>
        </authorList>
    </citation>
    <scope>NUCLEOTIDE SEQUENCE [LARGE SCALE GENOMIC DNA]</scope>
    <source>
        <strain evidence="7 8">SW49</strain>
    </source>
</reference>
<keyword evidence="3 5" id="KW-1133">Transmembrane helix</keyword>
<dbReference type="GO" id="GO:0016020">
    <property type="term" value="C:membrane"/>
    <property type="evidence" value="ECO:0007669"/>
    <property type="project" value="UniProtKB-SubCell"/>
</dbReference>
<evidence type="ECO:0000256" key="4">
    <source>
        <dbReference type="ARBA" id="ARBA00023136"/>
    </source>
</evidence>
<feature type="domain" description="TM2" evidence="6">
    <location>
        <begin position="2"/>
        <end position="30"/>
    </location>
</feature>
<sequence>MKNKTTATLIAFFIGGLGIHRFYLNQIAQGQEKEK</sequence>
<gene>
    <name evidence="7" type="ORF">ESU54_14645</name>
</gene>
<dbReference type="InterPro" id="IPR007829">
    <property type="entry name" value="TM2"/>
</dbReference>
<keyword evidence="4 5" id="KW-0472">Membrane</keyword>
<dbReference type="RefSeq" id="WP_111843160.1">
    <property type="nucleotide sequence ID" value="NZ_UEGI01000001.1"/>
</dbReference>
<protein>
    <submittedName>
        <fullName evidence="7">TM2 domain-containing protein</fullName>
    </submittedName>
</protein>
<proteinExistence type="predicted"/>
<keyword evidence="2 5" id="KW-0812">Transmembrane</keyword>
<comment type="subcellular location">
    <subcellularLocation>
        <location evidence="1">Membrane</location>
        <topology evidence="1">Multi-pass membrane protein</topology>
    </subcellularLocation>
</comment>
<evidence type="ECO:0000313" key="8">
    <source>
        <dbReference type="Proteomes" id="UP000321497"/>
    </source>
</evidence>
<dbReference type="AlphaFoldDB" id="A0A5C6YWK8"/>
<feature type="transmembrane region" description="Helical" evidence="5">
    <location>
        <begin position="6"/>
        <end position="24"/>
    </location>
</feature>
<comment type="caution">
    <text evidence="7">The sequence shown here is derived from an EMBL/GenBank/DDBJ whole genome shotgun (WGS) entry which is preliminary data.</text>
</comment>
<evidence type="ECO:0000256" key="5">
    <source>
        <dbReference type="SAM" id="Phobius"/>
    </source>
</evidence>
<evidence type="ECO:0000256" key="1">
    <source>
        <dbReference type="ARBA" id="ARBA00004141"/>
    </source>
</evidence>
<evidence type="ECO:0000259" key="6">
    <source>
        <dbReference type="Pfam" id="PF05154"/>
    </source>
</evidence>
<keyword evidence="8" id="KW-1185">Reference proteome</keyword>
<organism evidence="7 8">
    <name type="scientific">Aequorivita antarctica</name>
    <dbReference type="NCBI Taxonomy" id="153266"/>
    <lineage>
        <taxon>Bacteria</taxon>
        <taxon>Pseudomonadati</taxon>
        <taxon>Bacteroidota</taxon>
        <taxon>Flavobacteriia</taxon>
        <taxon>Flavobacteriales</taxon>
        <taxon>Flavobacteriaceae</taxon>
        <taxon>Aequorivita</taxon>
    </lineage>
</organism>
<evidence type="ECO:0000313" key="7">
    <source>
        <dbReference type="EMBL" id="TXD72004.1"/>
    </source>
</evidence>
<name>A0A5C6YWK8_9FLAO</name>
<accession>A0A5C6YWK8</accession>
<dbReference type="EMBL" id="VORT01000011">
    <property type="protein sequence ID" value="TXD72004.1"/>
    <property type="molecule type" value="Genomic_DNA"/>
</dbReference>
<evidence type="ECO:0000256" key="2">
    <source>
        <dbReference type="ARBA" id="ARBA00022692"/>
    </source>
</evidence>
<dbReference type="OrthoDB" id="9816361at2"/>
<dbReference type="Pfam" id="PF05154">
    <property type="entry name" value="TM2"/>
    <property type="match status" value="1"/>
</dbReference>
<evidence type="ECO:0000256" key="3">
    <source>
        <dbReference type="ARBA" id="ARBA00022989"/>
    </source>
</evidence>
<dbReference type="Proteomes" id="UP000321497">
    <property type="component" value="Unassembled WGS sequence"/>
</dbReference>